<dbReference type="Proteomes" id="UP001344447">
    <property type="component" value="Unassembled WGS sequence"/>
</dbReference>
<comment type="caution">
    <text evidence="1">The sequence shown here is derived from an EMBL/GenBank/DDBJ whole genome shotgun (WGS) entry which is preliminary data.</text>
</comment>
<sequence>MTGNKDNSVKKITKNLKSVVINDIDPEEQFTPFPDTEIEIKNGFYIHLDADSHSSLLKYSINRYMVNNDAFDPRVATNHPSDLIQDTQLSDNLTNRRYVSRVGKNRYEFWKVKADFSLQGLRDKILSITTCNTFVRATVIVDNDHSIYKFYTNNQQ</sequence>
<accession>A0AAN7TT04</accession>
<organism evidence="1 2">
    <name type="scientific">Dictyostelium firmibasis</name>
    <dbReference type="NCBI Taxonomy" id="79012"/>
    <lineage>
        <taxon>Eukaryota</taxon>
        <taxon>Amoebozoa</taxon>
        <taxon>Evosea</taxon>
        <taxon>Eumycetozoa</taxon>
        <taxon>Dictyostelia</taxon>
        <taxon>Dictyosteliales</taxon>
        <taxon>Dictyosteliaceae</taxon>
        <taxon>Dictyostelium</taxon>
    </lineage>
</organism>
<protein>
    <submittedName>
        <fullName evidence="1">Uncharacterized protein</fullName>
    </submittedName>
</protein>
<keyword evidence="2" id="KW-1185">Reference proteome</keyword>
<evidence type="ECO:0000313" key="1">
    <source>
        <dbReference type="EMBL" id="KAK5579039.1"/>
    </source>
</evidence>
<proteinExistence type="predicted"/>
<dbReference type="EMBL" id="JAVFKY010000003">
    <property type="protein sequence ID" value="KAK5579039.1"/>
    <property type="molecule type" value="Genomic_DNA"/>
</dbReference>
<dbReference type="AlphaFoldDB" id="A0AAN7TT04"/>
<gene>
    <name evidence="1" type="ORF">RB653_008717</name>
</gene>
<reference evidence="1 2" key="1">
    <citation type="submission" date="2023-11" db="EMBL/GenBank/DDBJ databases">
        <title>Dfirmibasis_genome.</title>
        <authorList>
            <person name="Edelbroek B."/>
            <person name="Kjellin J."/>
            <person name="Jerlstrom-Hultqvist J."/>
            <person name="Soderbom F."/>
        </authorList>
    </citation>
    <scope>NUCLEOTIDE SEQUENCE [LARGE SCALE GENOMIC DNA]</scope>
    <source>
        <strain evidence="1 2">TNS-C-14</strain>
    </source>
</reference>
<name>A0AAN7TT04_9MYCE</name>
<evidence type="ECO:0000313" key="2">
    <source>
        <dbReference type="Proteomes" id="UP001344447"/>
    </source>
</evidence>